<name>A0A9D4MFQ4_DREPO</name>
<dbReference type="EMBL" id="JAIWYP010000002">
    <property type="protein sequence ID" value="KAH3874854.1"/>
    <property type="molecule type" value="Genomic_DNA"/>
</dbReference>
<reference evidence="1" key="1">
    <citation type="journal article" date="2019" name="bioRxiv">
        <title>The Genome of the Zebra Mussel, Dreissena polymorpha: A Resource for Invasive Species Research.</title>
        <authorList>
            <person name="McCartney M.A."/>
            <person name="Auch B."/>
            <person name="Kono T."/>
            <person name="Mallez S."/>
            <person name="Zhang Y."/>
            <person name="Obille A."/>
            <person name="Becker A."/>
            <person name="Abrahante J.E."/>
            <person name="Garbe J."/>
            <person name="Badalamenti J.P."/>
            <person name="Herman A."/>
            <person name="Mangelson H."/>
            <person name="Liachko I."/>
            <person name="Sullivan S."/>
            <person name="Sone E.D."/>
            <person name="Koren S."/>
            <person name="Silverstein K.A.T."/>
            <person name="Beckman K.B."/>
            <person name="Gohl D.M."/>
        </authorList>
    </citation>
    <scope>NUCLEOTIDE SEQUENCE</scope>
    <source>
        <strain evidence="1">Duluth1</strain>
        <tissue evidence="1">Whole animal</tissue>
    </source>
</reference>
<dbReference type="Proteomes" id="UP000828390">
    <property type="component" value="Unassembled WGS sequence"/>
</dbReference>
<organism evidence="1 2">
    <name type="scientific">Dreissena polymorpha</name>
    <name type="common">Zebra mussel</name>
    <name type="synonym">Mytilus polymorpha</name>
    <dbReference type="NCBI Taxonomy" id="45954"/>
    <lineage>
        <taxon>Eukaryota</taxon>
        <taxon>Metazoa</taxon>
        <taxon>Spiralia</taxon>
        <taxon>Lophotrochozoa</taxon>
        <taxon>Mollusca</taxon>
        <taxon>Bivalvia</taxon>
        <taxon>Autobranchia</taxon>
        <taxon>Heteroconchia</taxon>
        <taxon>Euheterodonta</taxon>
        <taxon>Imparidentia</taxon>
        <taxon>Neoheterodontei</taxon>
        <taxon>Myida</taxon>
        <taxon>Dreissenoidea</taxon>
        <taxon>Dreissenidae</taxon>
        <taxon>Dreissena</taxon>
    </lineage>
</organism>
<accession>A0A9D4MFQ4</accession>
<reference evidence="1" key="2">
    <citation type="submission" date="2020-11" db="EMBL/GenBank/DDBJ databases">
        <authorList>
            <person name="McCartney M.A."/>
            <person name="Auch B."/>
            <person name="Kono T."/>
            <person name="Mallez S."/>
            <person name="Becker A."/>
            <person name="Gohl D.M."/>
            <person name="Silverstein K.A.T."/>
            <person name="Koren S."/>
            <person name="Bechman K.B."/>
            <person name="Herman A."/>
            <person name="Abrahante J.E."/>
            <person name="Garbe J."/>
        </authorList>
    </citation>
    <scope>NUCLEOTIDE SEQUENCE</scope>
    <source>
        <strain evidence="1">Duluth1</strain>
        <tissue evidence="1">Whole animal</tissue>
    </source>
</reference>
<evidence type="ECO:0000313" key="1">
    <source>
        <dbReference type="EMBL" id="KAH3874854.1"/>
    </source>
</evidence>
<dbReference type="AlphaFoldDB" id="A0A9D4MFQ4"/>
<evidence type="ECO:0000313" key="2">
    <source>
        <dbReference type="Proteomes" id="UP000828390"/>
    </source>
</evidence>
<gene>
    <name evidence="1" type="ORF">DPMN_038108</name>
</gene>
<sequence length="90" mass="10282">MKRKHATLESIWIKKPKTNEPTKNESVAAFSSPVPLAPSATSTNDISVYARQHGKLTDEERDTLLSTDWKLSEKHMYKKTQFGKTSRTFQ</sequence>
<protein>
    <submittedName>
        <fullName evidence="1">Uncharacterized protein</fullName>
    </submittedName>
</protein>
<comment type="caution">
    <text evidence="1">The sequence shown here is derived from an EMBL/GenBank/DDBJ whole genome shotgun (WGS) entry which is preliminary data.</text>
</comment>
<keyword evidence="2" id="KW-1185">Reference proteome</keyword>
<proteinExistence type="predicted"/>